<evidence type="ECO:0000256" key="2">
    <source>
        <dbReference type="ARBA" id="ARBA00022723"/>
    </source>
</evidence>
<keyword evidence="3" id="KW-0378">Hydrolase</keyword>
<sequence length="265" mass="28477">MYYEAVHGSTVSWATKPYAEINSIGERSGSVLFVPIGSIEQHGHHLPVSTDTLLVDAVTSAAAEQADAEGIPALVTPTLWSGFSPHHMPFGGTITLSHDDLLDTIEDVADSALEVGFDTLCLVNGHGGNAALVSCAVSTIGDDHPDVEVIGTTYFDLAAPFVDDVRESERGGMVHGGEFETSLMLHLYPELVDQERLEAEPLVEPYDHGLKDMFDGGPLTVYREFDEYSETGAIGEPELATAAKGEQLFENLCDELVTIARQTQS</sequence>
<evidence type="ECO:0000313" key="6">
    <source>
        <dbReference type="Proteomes" id="UP000281431"/>
    </source>
</evidence>
<dbReference type="Pfam" id="PF02633">
    <property type="entry name" value="Creatininase"/>
    <property type="match status" value="1"/>
</dbReference>
<evidence type="ECO:0000256" key="3">
    <source>
        <dbReference type="ARBA" id="ARBA00022801"/>
    </source>
</evidence>
<dbReference type="GO" id="GO:0009231">
    <property type="term" value="P:riboflavin biosynthetic process"/>
    <property type="evidence" value="ECO:0007669"/>
    <property type="project" value="TreeGrafter"/>
</dbReference>
<comment type="caution">
    <text evidence="5">The sequence shown here is derived from an EMBL/GenBank/DDBJ whole genome shotgun (WGS) entry which is preliminary data.</text>
</comment>
<dbReference type="EMBL" id="REFZ01000002">
    <property type="protein sequence ID" value="RQH02569.1"/>
    <property type="molecule type" value="Genomic_DNA"/>
</dbReference>
<dbReference type="AlphaFoldDB" id="A0A3N6MF53"/>
<dbReference type="InterPro" id="IPR024087">
    <property type="entry name" value="Creatininase-like_sf"/>
</dbReference>
<organism evidence="5 6">
    <name type="scientific">Natrarchaeobius chitinivorans</name>
    <dbReference type="NCBI Taxonomy" id="1679083"/>
    <lineage>
        <taxon>Archaea</taxon>
        <taxon>Methanobacteriati</taxon>
        <taxon>Methanobacteriota</taxon>
        <taxon>Stenosarchaea group</taxon>
        <taxon>Halobacteria</taxon>
        <taxon>Halobacteriales</taxon>
        <taxon>Natrialbaceae</taxon>
        <taxon>Natrarchaeobius</taxon>
    </lineage>
</organism>
<name>A0A3N6MF53_NATCH</name>
<accession>A0A3N6MF53</accession>
<dbReference type="GO" id="GO:0046872">
    <property type="term" value="F:metal ion binding"/>
    <property type="evidence" value="ECO:0007669"/>
    <property type="project" value="UniProtKB-KW"/>
</dbReference>
<comment type="cofactor">
    <cofactor evidence="1">
        <name>Zn(2+)</name>
        <dbReference type="ChEBI" id="CHEBI:29105"/>
    </cofactor>
</comment>
<dbReference type="PANTHER" id="PTHR35005:SF1">
    <property type="entry name" value="2-AMINO-5-FORMYLAMINO-6-RIBOSYLAMINOPYRIMIDIN-4(3H)-ONE 5'-MONOPHOSPHATE DEFORMYLASE"/>
    <property type="match status" value="1"/>
</dbReference>
<evidence type="ECO:0000313" key="5">
    <source>
        <dbReference type="EMBL" id="RQH02569.1"/>
    </source>
</evidence>
<evidence type="ECO:0000256" key="1">
    <source>
        <dbReference type="ARBA" id="ARBA00001947"/>
    </source>
</evidence>
<dbReference type="PANTHER" id="PTHR35005">
    <property type="entry name" value="3-DEHYDRO-SCYLLO-INOSOSE HYDROLASE"/>
    <property type="match status" value="1"/>
</dbReference>
<keyword evidence="6" id="KW-1185">Reference proteome</keyword>
<protein>
    <submittedName>
        <fullName evidence="5">Creatininase family protein</fullName>
    </submittedName>
</protein>
<evidence type="ECO:0000256" key="4">
    <source>
        <dbReference type="ARBA" id="ARBA00022833"/>
    </source>
</evidence>
<dbReference type="OrthoDB" id="46121at2157"/>
<proteinExistence type="predicted"/>
<dbReference type="GO" id="GO:0016811">
    <property type="term" value="F:hydrolase activity, acting on carbon-nitrogen (but not peptide) bonds, in linear amides"/>
    <property type="evidence" value="ECO:0007669"/>
    <property type="project" value="TreeGrafter"/>
</dbReference>
<keyword evidence="2" id="KW-0479">Metal-binding</keyword>
<keyword evidence="4" id="KW-0862">Zinc</keyword>
<gene>
    <name evidence="5" type="ORF">EA472_04525</name>
</gene>
<reference evidence="5 6" key="1">
    <citation type="submission" date="2018-10" db="EMBL/GenBank/DDBJ databases">
        <title>Natrarchaeobius chitinivorans gen. nov., sp. nov., and Natrarchaeobius haloalkaliphilus sp. nov., alkaliphilic, chitin-utilizing haloarchaea from hypersaline alkaline lakes.</title>
        <authorList>
            <person name="Sorokin D.Y."/>
            <person name="Elcheninov A.G."/>
            <person name="Kostrikina N.A."/>
            <person name="Bale N.J."/>
            <person name="Sinninghe Damste J.S."/>
            <person name="Khijniak T.V."/>
            <person name="Kublanov I.V."/>
            <person name="Toshchakov S.V."/>
        </authorList>
    </citation>
    <scope>NUCLEOTIDE SEQUENCE [LARGE SCALE GENOMIC DNA]</scope>
    <source>
        <strain evidence="5 6">AArcht7</strain>
    </source>
</reference>
<dbReference type="Gene3D" id="3.40.50.10310">
    <property type="entry name" value="Creatininase"/>
    <property type="match status" value="1"/>
</dbReference>
<dbReference type="InterPro" id="IPR003785">
    <property type="entry name" value="Creatininase/forma_Hydrolase"/>
</dbReference>
<dbReference type="SUPFAM" id="SSF102215">
    <property type="entry name" value="Creatininase"/>
    <property type="match status" value="1"/>
</dbReference>
<dbReference type="Proteomes" id="UP000281431">
    <property type="component" value="Unassembled WGS sequence"/>
</dbReference>